<organism evidence="2 3">
    <name type="scientific">Brassica cretica</name>
    <name type="common">Mustard</name>
    <dbReference type="NCBI Taxonomy" id="69181"/>
    <lineage>
        <taxon>Eukaryota</taxon>
        <taxon>Viridiplantae</taxon>
        <taxon>Streptophyta</taxon>
        <taxon>Embryophyta</taxon>
        <taxon>Tracheophyta</taxon>
        <taxon>Spermatophyta</taxon>
        <taxon>Magnoliopsida</taxon>
        <taxon>eudicotyledons</taxon>
        <taxon>Gunneridae</taxon>
        <taxon>Pentapetalae</taxon>
        <taxon>rosids</taxon>
        <taxon>malvids</taxon>
        <taxon>Brassicales</taxon>
        <taxon>Brassicaceae</taxon>
        <taxon>Brassiceae</taxon>
        <taxon>Brassica</taxon>
    </lineage>
</organism>
<dbReference type="Proteomes" id="UP000266723">
    <property type="component" value="Unassembled WGS sequence"/>
</dbReference>
<dbReference type="EMBL" id="QGKV02001507">
    <property type="protein sequence ID" value="KAF3530020.1"/>
    <property type="molecule type" value="Genomic_DNA"/>
</dbReference>
<comment type="caution">
    <text evidence="2">The sequence shown here is derived from an EMBL/GenBank/DDBJ whole genome shotgun (WGS) entry which is preliminary data.</text>
</comment>
<name>A0ABQ7BCY9_BRACR</name>
<keyword evidence="3" id="KW-1185">Reference proteome</keyword>
<evidence type="ECO:0000313" key="3">
    <source>
        <dbReference type="Proteomes" id="UP000266723"/>
    </source>
</evidence>
<protein>
    <submittedName>
        <fullName evidence="2">Uncharacterized protein</fullName>
    </submittedName>
</protein>
<accession>A0ABQ7BCY9</accession>
<evidence type="ECO:0000313" key="2">
    <source>
        <dbReference type="EMBL" id="KAF3530020.1"/>
    </source>
</evidence>
<feature type="region of interest" description="Disordered" evidence="1">
    <location>
        <begin position="1"/>
        <end position="20"/>
    </location>
</feature>
<evidence type="ECO:0000256" key="1">
    <source>
        <dbReference type="SAM" id="MobiDB-lite"/>
    </source>
</evidence>
<gene>
    <name evidence="2" type="ORF">DY000_02042991</name>
</gene>
<sequence length="66" mass="7697">MKRKWDRQNEEEKKQGIGKSFKRLHRIMGSPGFKSQTLTGREDARPKCSAQRLTWLNGGFLLADYN</sequence>
<feature type="compositionally biased region" description="Basic and acidic residues" evidence="1">
    <location>
        <begin position="1"/>
        <end position="15"/>
    </location>
</feature>
<proteinExistence type="predicted"/>
<reference evidence="2 3" key="1">
    <citation type="journal article" date="2020" name="BMC Genomics">
        <title>Intraspecific diversification of the crop wild relative Brassica cretica Lam. using demographic model selection.</title>
        <authorList>
            <person name="Kioukis A."/>
            <person name="Michalopoulou V.A."/>
            <person name="Briers L."/>
            <person name="Pirintsos S."/>
            <person name="Studholme D.J."/>
            <person name="Pavlidis P."/>
            <person name="Sarris P.F."/>
        </authorList>
    </citation>
    <scope>NUCLEOTIDE SEQUENCE [LARGE SCALE GENOMIC DNA]</scope>
    <source>
        <strain evidence="3">cv. PFS-1207/04</strain>
    </source>
</reference>